<keyword evidence="10" id="KW-1185">Reference proteome</keyword>
<dbReference type="SUPFAM" id="SSF52540">
    <property type="entry name" value="P-loop containing nucleoside triphosphate hydrolases"/>
    <property type="match status" value="1"/>
</dbReference>
<dbReference type="Proteomes" id="UP000631114">
    <property type="component" value="Unassembled WGS sequence"/>
</dbReference>
<comment type="caution">
    <text evidence="9">The sequence shown here is derived from an EMBL/GenBank/DDBJ whole genome shotgun (WGS) entry which is preliminary data.</text>
</comment>
<dbReference type="InterPro" id="IPR036640">
    <property type="entry name" value="ABC1_TM_sf"/>
</dbReference>
<name>A0A835HGL0_9MAGN</name>
<dbReference type="Gene3D" id="3.40.50.300">
    <property type="entry name" value="P-loop containing nucleotide triphosphate hydrolases"/>
    <property type="match status" value="2"/>
</dbReference>
<keyword evidence="4" id="KW-0067">ATP-binding</keyword>
<evidence type="ECO:0000313" key="10">
    <source>
        <dbReference type="Proteomes" id="UP000631114"/>
    </source>
</evidence>
<evidence type="ECO:0000256" key="6">
    <source>
        <dbReference type="ARBA" id="ARBA00023136"/>
    </source>
</evidence>
<proteinExistence type="predicted"/>
<feature type="transmembrane region" description="Helical" evidence="7">
    <location>
        <begin position="20"/>
        <end position="44"/>
    </location>
</feature>
<dbReference type="Pfam" id="PF00005">
    <property type="entry name" value="ABC_tran"/>
    <property type="match status" value="1"/>
</dbReference>
<dbReference type="InterPro" id="IPR039421">
    <property type="entry name" value="Type_1_exporter"/>
</dbReference>
<keyword evidence="2 7" id="KW-0812">Transmembrane</keyword>
<dbReference type="Gene3D" id="1.20.1560.10">
    <property type="entry name" value="ABC transporter type 1, transmembrane domain"/>
    <property type="match status" value="2"/>
</dbReference>
<evidence type="ECO:0000256" key="3">
    <source>
        <dbReference type="ARBA" id="ARBA00022741"/>
    </source>
</evidence>
<accession>A0A835HGL0</accession>
<dbReference type="GO" id="GO:0005524">
    <property type="term" value="F:ATP binding"/>
    <property type="evidence" value="ECO:0007669"/>
    <property type="project" value="UniProtKB-KW"/>
</dbReference>
<evidence type="ECO:0000256" key="4">
    <source>
        <dbReference type="ARBA" id="ARBA00022840"/>
    </source>
</evidence>
<dbReference type="InterPro" id="IPR003439">
    <property type="entry name" value="ABC_transporter-like_ATP-bd"/>
</dbReference>
<dbReference type="OrthoDB" id="6500128at2759"/>
<dbReference type="InterPro" id="IPR027417">
    <property type="entry name" value="P-loop_NTPase"/>
</dbReference>
<dbReference type="AlphaFoldDB" id="A0A835HGL0"/>
<dbReference type="EMBL" id="JADFTS010000007">
    <property type="protein sequence ID" value="KAF9599024.1"/>
    <property type="molecule type" value="Genomic_DNA"/>
</dbReference>
<keyword evidence="3" id="KW-0547">Nucleotide-binding</keyword>
<keyword evidence="5 7" id="KW-1133">Transmembrane helix</keyword>
<dbReference type="GO" id="GO:0016887">
    <property type="term" value="F:ATP hydrolysis activity"/>
    <property type="evidence" value="ECO:0007669"/>
    <property type="project" value="InterPro"/>
</dbReference>
<dbReference type="GO" id="GO:0005886">
    <property type="term" value="C:plasma membrane"/>
    <property type="evidence" value="ECO:0007669"/>
    <property type="project" value="TreeGrafter"/>
</dbReference>
<dbReference type="PANTHER" id="PTHR24222:SF63">
    <property type="entry name" value="ATP BINDING CASSETTE SUBFAMILY B"/>
    <property type="match status" value="1"/>
</dbReference>
<dbReference type="PANTHER" id="PTHR24222">
    <property type="entry name" value="ABC TRANSPORTER B FAMILY"/>
    <property type="match status" value="1"/>
</dbReference>
<sequence>MASADGLDSMSHSPVRDTDVMLMIVGIVAALANGLSTPLMTYLIGDIIDSFGQNADNKDLVREVSKYYSNETNTGDSNLIHGAIGEKVPSLPLNASHQTEKSTATDRHLFPREQRWHLVDKLPTPKSQAGNIVEQTINSIITYLWFGSRMILENKGYTGGDVVNIILAMLTGSLSLAQASPCLNSFASGKSAASKMFKTINRKPQIDASDTSGHIMDDICGDIELRDVYFSYPARPDEQIFSGFSLCMPNGTTTALVGQSGSGKSTVVSLIERFYDPQAGEVLIDAYGKEGATLEEIVAASGLANATKFIDKLPQRVAIARAILKEARILLLDEATSALDMESERIVQEALERIMVQLNYCYCCPSLEHCEEL</sequence>
<evidence type="ECO:0000256" key="5">
    <source>
        <dbReference type="ARBA" id="ARBA00022989"/>
    </source>
</evidence>
<gene>
    <name evidence="9" type="ORF">IFM89_033369</name>
</gene>
<keyword evidence="6 7" id="KW-0472">Membrane</keyword>
<evidence type="ECO:0000259" key="8">
    <source>
        <dbReference type="SMART" id="SM00382"/>
    </source>
</evidence>
<reference evidence="9 10" key="1">
    <citation type="submission" date="2020-10" db="EMBL/GenBank/DDBJ databases">
        <title>The Coptis chinensis genome and diversification of protoberbering-type alkaloids.</title>
        <authorList>
            <person name="Wang B."/>
            <person name="Shu S."/>
            <person name="Song C."/>
            <person name="Liu Y."/>
        </authorList>
    </citation>
    <scope>NUCLEOTIDE SEQUENCE [LARGE SCALE GENOMIC DNA]</scope>
    <source>
        <strain evidence="9">HL-2020</strain>
        <tissue evidence="9">Leaf</tissue>
    </source>
</reference>
<dbReference type="GO" id="GO:0042626">
    <property type="term" value="F:ATPase-coupled transmembrane transporter activity"/>
    <property type="evidence" value="ECO:0007669"/>
    <property type="project" value="TreeGrafter"/>
</dbReference>
<comment type="subcellular location">
    <subcellularLocation>
        <location evidence="1">Membrane</location>
        <topology evidence="1">Multi-pass membrane protein</topology>
    </subcellularLocation>
</comment>
<organism evidence="9 10">
    <name type="scientific">Coptis chinensis</name>
    <dbReference type="NCBI Taxonomy" id="261450"/>
    <lineage>
        <taxon>Eukaryota</taxon>
        <taxon>Viridiplantae</taxon>
        <taxon>Streptophyta</taxon>
        <taxon>Embryophyta</taxon>
        <taxon>Tracheophyta</taxon>
        <taxon>Spermatophyta</taxon>
        <taxon>Magnoliopsida</taxon>
        <taxon>Ranunculales</taxon>
        <taxon>Ranunculaceae</taxon>
        <taxon>Coptidoideae</taxon>
        <taxon>Coptis</taxon>
    </lineage>
</organism>
<dbReference type="SMART" id="SM00382">
    <property type="entry name" value="AAA"/>
    <property type="match status" value="1"/>
</dbReference>
<evidence type="ECO:0000256" key="7">
    <source>
        <dbReference type="SAM" id="Phobius"/>
    </source>
</evidence>
<evidence type="ECO:0000256" key="1">
    <source>
        <dbReference type="ARBA" id="ARBA00004141"/>
    </source>
</evidence>
<dbReference type="InterPro" id="IPR003593">
    <property type="entry name" value="AAA+_ATPase"/>
</dbReference>
<evidence type="ECO:0000313" key="9">
    <source>
        <dbReference type="EMBL" id="KAF9599024.1"/>
    </source>
</evidence>
<protein>
    <recommendedName>
        <fullName evidence="8">AAA+ ATPase domain-containing protein</fullName>
    </recommendedName>
</protein>
<evidence type="ECO:0000256" key="2">
    <source>
        <dbReference type="ARBA" id="ARBA00022692"/>
    </source>
</evidence>
<feature type="domain" description="AAA+ ATPase" evidence="8">
    <location>
        <begin position="250"/>
        <end position="364"/>
    </location>
</feature>